<dbReference type="InterPro" id="IPR036582">
    <property type="entry name" value="Mao_N_sf"/>
</dbReference>
<feature type="domain" description="Copper amine oxidase-like N-terminal" evidence="2">
    <location>
        <begin position="28"/>
        <end position="89"/>
    </location>
</feature>
<gene>
    <name evidence="3" type="ORF">NQZ67_06385</name>
</gene>
<reference evidence="3" key="1">
    <citation type="submission" date="2022-08" db="EMBL/GenBank/DDBJ databases">
        <title>The genomic sequence of strain Paenibacillus sp. SCIV0701.</title>
        <authorList>
            <person name="Zhao H."/>
        </authorList>
    </citation>
    <scope>NUCLEOTIDE SEQUENCE</scope>
    <source>
        <strain evidence="3">SCIV0701</strain>
    </source>
</reference>
<accession>A0A9X2S7U5</accession>
<dbReference type="EMBL" id="JANIPJ010000003">
    <property type="protein sequence ID" value="MCR2803510.1"/>
    <property type="molecule type" value="Genomic_DNA"/>
</dbReference>
<feature type="chain" id="PRO_5040993281" evidence="1">
    <location>
        <begin position="26"/>
        <end position="254"/>
    </location>
</feature>
<sequence length="254" mass="28335">MRFQIKSFALGFVCCALFGAATAYAAVGSTQIDVFFKDLKYIFNGESQLPEPDKEGFIYKGTTYVPIRFVGEALGKEVGWDELTETIRISDDPGEFSMEDLSIKDELTGTVITLGMSKEEVESKLSAEPDINMVGLHNYDGLQIFYRDNQVVGMVVSADNNETNRYRTNRDIGIGFAKDHVYRKYGNAVGDEDGEGAAYILQSKNSELKKVPSILPWEIKGSSDYVLSFSFFDNTNQTVQFISIGDHIFTYTTS</sequence>
<name>A0A9X2S7U5_9BACL</name>
<dbReference type="InterPro" id="IPR012854">
    <property type="entry name" value="Cu_amine_oxidase-like_N"/>
</dbReference>
<evidence type="ECO:0000256" key="1">
    <source>
        <dbReference type="SAM" id="SignalP"/>
    </source>
</evidence>
<dbReference type="Proteomes" id="UP001141950">
    <property type="component" value="Unassembled WGS sequence"/>
</dbReference>
<proteinExistence type="predicted"/>
<feature type="signal peptide" evidence="1">
    <location>
        <begin position="1"/>
        <end position="25"/>
    </location>
</feature>
<evidence type="ECO:0000313" key="3">
    <source>
        <dbReference type="EMBL" id="MCR2803510.1"/>
    </source>
</evidence>
<dbReference type="AlphaFoldDB" id="A0A9X2S7U5"/>
<evidence type="ECO:0000259" key="2">
    <source>
        <dbReference type="Pfam" id="PF07833"/>
    </source>
</evidence>
<protein>
    <submittedName>
        <fullName evidence="3">Copper amine oxidase N-terminal domain-containing protein</fullName>
    </submittedName>
</protein>
<dbReference type="RefSeq" id="WP_257443865.1">
    <property type="nucleotide sequence ID" value="NZ_JANIPJ010000003.1"/>
</dbReference>
<dbReference type="SUPFAM" id="SSF55383">
    <property type="entry name" value="Copper amine oxidase, domain N"/>
    <property type="match status" value="1"/>
</dbReference>
<evidence type="ECO:0000313" key="4">
    <source>
        <dbReference type="Proteomes" id="UP001141950"/>
    </source>
</evidence>
<organism evidence="3 4">
    <name type="scientific">Paenibacillus soyae</name>
    <dbReference type="NCBI Taxonomy" id="2969249"/>
    <lineage>
        <taxon>Bacteria</taxon>
        <taxon>Bacillati</taxon>
        <taxon>Bacillota</taxon>
        <taxon>Bacilli</taxon>
        <taxon>Bacillales</taxon>
        <taxon>Paenibacillaceae</taxon>
        <taxon>Paenibacillus</taxon>
    </lineage>
</organism>
<dbReference type="Pfam" id="PF07833">
    <property type="entry name" value="Cu_amine_oxidN1"/>
    <property type="match status" value="1"/>
</dbReference>
<keyword evidence="4" id="KW-1185">Reference proteome</keyword>
<keyword evidence="1" id="KW-0732">Signal</keyword>
<dbReference type="Gene3D" id="3.30.457.10">
    <property type="entry name" value="Copper amine oxidase-like, N-terminal domain"/>
    <property type="match status" value="1"/>
</dbReference>
<comment type="caution">
    <text evidence="3">The sequence shown here is derived from an EMBL/GenBank/DDBJ whole genome shotgun (WGS) entry which is preliminary data.</text>
</comment>